<dbReference type="PROSITE" id="PS00087">
    <property type="entry name" value="SOD_CU_ZN_1"/>
    <property type="match status" value="1"/>
</dbReference>
<name>A0ABT2AQ85_9BURK</name>
<keyword evidence="2" id="KW-0808">Transferase</keyword>
<dbReference type="SUPFAM" id="SSF53756">
    <property type="entry name" value="UDP-Glycosyltransferase/glycogen phosphorylase"/>
    <property type="match status" value="1"/>
</dbReference>
<dbReference type="InterPro" id="IPR001173">
    <property type="entry name" value="Glyco_trans_2-like"/>
</dbReference>
<proteinExistence type="predicted"/>
<protein>
    <submittedName>
        <fullName evidence="2">Glycosyltransferase</fullName>
        <ecNumber evidence="2">2.4.-.-</ecNumber>
    </submittedName>
</protein>
<dbReference type="Pfam" id="PF00535">
    <property type="entry name" value="Glycos_transf_2"/>
    <property type="match status" value="1"/>
</dbReference>
<feature type="domain" description="Glycosyltransferase 2-like" evidence="1">
    <location>
        <begin position="18"/>
        <end position="138"/>
    </location>
</feature>
<dbReference type="Proteomes" id="UP001206572">
    <property type="component" value="Unassembled WGS sequence"/>
</dbReference>
<dbReference type="EC" id="2.4.-.-" evidence="2"/>
<organism evidence="2 3">
    <name type="scientific">Massilia agri</name>
    <dbReference type="NCBI Taxonomy" id="1886785"/>
    <lineage>
        <taxon>Bacteria</taxon>
        <taxon>Pseudomonadati</taxon>
        <taxon>Pseudomonadota</taxon>
        <taxon>Betaproteobacteria</taxon>
        <taxon>Burkholderiales</taxon>
        <taxon>Oxalobacteraceae</taxon>
        <taxon>Telluria group</taxon>
        <taxon>Massilia</taxon>
    </lineage>
</organism>
<keyword evidence="2" id="KW-0328">Glycosyltransferase</keyword>
<evidence type="ECO:0000259" key="1">
    <source>
        <dbReference type="Pfam" id="PF00535"/>
    </source>
</evidence>
<evidence type="ECO:0000313" key="2">
    <source>
        <dbReference type="EMBL" id="MCS0598397.1"/>
    </source>
</evidence>
<accession>A0ABT2AQ85</accession>
<comment type="caution">
    <text evidence="2">The sequence shown here is derived from an EMBL/GenBank/DDBJ whole genome shotgun (WGS) entry which is preliminary data.</text>
</comment>
<dbReference type="InterPro" id="IPR029044">
    <property type="entry name" value="Nucleotide-diphossugar_trans"/>
</dbReference>
<dbReference type="PANTHER" id="PTHR43685:SF2">
    <property type="entry name" value="GLYCOSYLTRANSFERASE 2-LIKE DOMAIN-CONTAINING PROTEIN"/>
    <property type="match status" value="1"/>
</dbReference>
<reference evidence="2 3" key="1">
    <citation type="submission" date="2022-08" db="EMBL/GenBank/DDBJ databases">
        <title>Reclassification of Massilia species as members of the genera Telluria, Duganella, Pseudoduganella, Mokoshia gen. nov. and Zemynaea gen. nov. using orthogonal and non-orthogonal genome-based approaches.</title>
        <authorList>
            <person name="Bowman J.P."/>
        </authorList>
    </citation>
    <scope>NUCLEOTIDE SEQUENCE [LARGE SCALE GENOMIC DNA]</scope>
    <source>
        <strain evidence="2 3">JCM 31661</strain>
    </source>
</reference>
<dbReference type="Gene3D" id="3.90.550.10">
    <property type="entry name" value="Spore Coat Polysaccharide Biosynthesis Protein SpsA, Chain A"/>
    <property type="match status" value="1"/>
</dbReference>
<dbReference type="GO" id="GO:0016757">
    <property type="term" value="F:glycosyltransferase activity"/>
    <property type="evidence" value="ECO:0007669"/>
    <property type="project" value="UniProtKB-KW"/>
</dbReference>
<dbReference type="PANTHER" id="PTHR43685">
    <property type="entry name" value="GLYCOSYLTRANSFERASE"/>
    <property type="match status" value="1"/>
</dbReference>
<evidence type="ECO:0000313" key="3">
    <source>
        <dbReference type="Proteomes" id="UP001206572"/>
    </source>
</evidence>
<dbReference type="RefSeq" id="WP_258829409.1">
    <property type="nucleotide sequence ID" value="NZ_JANUHA010000015.1"/>
</dbReference>
<dbReference type="SUPFAM" id="SSF53448">
    <property type="entry name" value="Nucleotide-diphospho-sugar transferases"/>
    <property type="match status" value="1"/>
</dbReference>
<dbReference type="EMBL" id="JANUHA010000015">
    <property type="protein sequence ID" value="MCS0598397.1"/>
    <property type="molecule type" value="Genomic_DNA"/>
</dbReference>
<keyword evidence="3" id="KW-1185">Reference proteome</keyword>
<dbReference type="InterPro" id="IPR050834">
    <property type="entry name" value="Glycosyltransf_2"/>
</dbReference>
<dbReference type="InterPro" id="IPR018152">
    <property type="entry name" value="SOD_Cu/Zn_BS"/>
</dbReference>
<gene>
    <name evidence="2" type="ORF">NX780_18800</name>
</gene>
<sequence>MDSADPIQPSPPGTPRVSVLMPTFEQAAFIGRALDSLDAQTWTDWEVIVIDDGSQDDTAIALAPWLARWEASGRLRYLRFDHNRGLGCAINAGLDAARGELIAYLPSDDLYFRAHLAQLVACLDAAPGAVLACSGVRHHYNRSAPAAVPGECLQPVQCLHRRVALRWRERGEVESDDLDRLFWTALGACGAFVGTGKISCEWVDHPGQRHKRMREPVGGVNPFRRHYRVREPLRFHTTTGNAIDEARLYRGMEAQAGPPETAPGGLTIVLAGELAYNADRVLALEALGHRLYGLWTPDPYWFNTVGPLPFGRVEDLPRQGWQEALARIEPDLIYAQLNWQAVPFAHEVLVNAPDIPFIWHFKEGPFICIEKGMWPQLAALVRLSDGVVYSSPEMRDWFATAVPGIPPGRPEHLLDGDLPRRAWFRGDRAPPLAQDGEVHTVVPGRPIGLHPPTVAELARHGIHLHFYGDFTQGQWREWIARCRELAPAHLHLHANVDPDRWVEEFSRYDAGWLHVFRSANGGDIRRADWDDLNYPARIATLAAAGLPMIQFDNRGALVASQALTQALGIGLFFDGIEDLARQLHDRPHMAALREHVWQVRGQFCFDTHAPALLGFFETVIAAFHAGPRAPMRARPGGRRRR</sequence>
<dbReference type="CDD" id="cd00761">
    <property type="entry name" value="Glyco_tranf_GTA_type"/>
    <property type="match status" value="1"/>
</dbReference>